<dbReference type="Proteomes" id="UP000247978">
    <property type="component" value="Unassembled WGS sequence"/>
</dbReference>
<evidence type="ECO:0000313" key="3">
    <source>
        <dbReference type="Proteomes" id="UP000247978"/>
    </source>
</evidence>
<protein>
    <submittedName>
        <fullName evidence="2">GlcNAc-PI de-N-acetylase</fullName>
    </submittedName>
</protein>
<dbReference type="AlphaFoldDB" id="A0A2V3W8A0"/>
<dbReference type="SUPFAM" id="SSF102588">
    <property type="entry name" value="LmbE-like"/>
    <property type="match status" value="1"/>
</dbReference>
<dbReference type="OrthoDB" id="9790023at2"/>
<reference evidence="2 3" key="1">
    <citation type="submission" date="2018-05" db="EMBL/GenBank/DDBJ databases">
        <title>Genomic Encyclopedia of Type Strains, Phase IV (KMG-IV): sequencing the most valuable type-strain genomes for metagenomic binning, comparative biology and taxonomic classification.</title>
        <authorList>
            <person name="Goeker M."/>
        </authorList>
    </citation>
    <scope>NUCLEOTIDE SEQUENCE [LARGE SCALE GENOMIC DNA]</scope>
    <source>
        <strain evidence="2 3">DSM 28556</strain>
    </source>
</reference>
<evidence type="ECO:0000256" key="1">
    <source>
        <dbReference type="ARBA" id="ARBA00001947"/>
    </source>
</evidence>
<comment type="caution">
    <text evidence="2">The sequence shown here is derived from an EMBL/GenBank/DDBJ whole genome shotgun (WGS) entry which is preliminary data.</text>
</comment>
<dbReference type="Gene3D" id="3.40.50.10320">
    <property type="entry name" value="LmbE-like"/>
    <property type="match status" value="1"/>
</dbReference>
<comment type="cofactor">
    <cofactor evidence="1">
        <name>Zn(2+)</name>
        <dbReference type="ChEBI" id="CHEBI:29105"/>
    </cofactor>
</comment>
<gene>
    <name evidence="2" type="ORF">DFR56_101489</name>
</gene>
<proteinExistence type="predicted"/>
<keyword evidence="3" id="KW-1185">Reference proteome</keyword>
<sequence length="53" mass="5640">MSKNILAIYPHPDDETIIGAGTLRKHVKAGDKITLVCATLGQNGTPHGSTFFC</sequence>
<organism evidence="2 3">
    <name type="scientific">Pseudogracilibacillus auburnensis</name>
    <dbReference type="NCBI Taxonomy" id="1494959"/>
    <lineage>
        <taxon>Bacteria</taxon>
        <taxon>Bacillati</taxon>
        <taxon>Bacillota</taxon>
        <taxon>Bacilli</taxon>
        <taxon>Bacillales</taxon>
        <taxon>Bacillaceae</taxon>
        <taxon>Pseudogracilibacillus</taxon>
    </lineage>
</organism>
<dbReference type="InterPro" id="IPR024078">
    <property type="entry name" value="LmbE-like_dom_sf"/>
</dbReference>
<dbReference type="RefSeq" id="WP_158525469.1">
    <property type="nucleotide sequence ID" value="NZ_JADIJL010000001.1"/>
</dbReference>
<evidence type="ECO:0000313" key="2">
    <source>
        <dbReference type="EMBL" id="PXW90577.1"/>
    </source>
</evidence>
<accession>A0A2V3W8A0</accession>
<dbReference type="EMBL" id="QJJQ01000001">
    <property type="protein sequence ID" value="PXW90577.1"/>
    <property type="molecule type" value="Genomic_DNA"/>
</dbReference>
<dbReference type="Pfam" id="PF02585">
    <property type="entry name" value="PIG-L"/>
    <property type="match status" value="1"/>
</dbReference>
<dbReference type="InterPro" id="IPR003737">
    <property type="entry name" value="GlcNAc_PI_deacetylase-related"/>
</dbReference>
<name>A0A2V3W8A0_9BACI</name>